<evidence type="ECO:0000313" key="1">
    <source>
        <dbReference type="EMBL" id="GFC88305.1"/>
    </source>
</evidence>
<reference evidence="1" key="1">
    <citation type="journal article" date="2019" name="Sci. Rep.">
        <title>Draft genome of Tanacetum cinerariifolium, the natural source of mosquito coil.</title>
        <authorList>
            <person name="Yamashiro T."/>
            <person name="Shiraishi A."/>
            <person name="Satake H."/>
            <person name="Nakayama K."/>
        </authorList>
    </citation>
    <scope>NUCLEOTIDE SEQUENCE</scope>
</reference>
<accession>A0A699RQG6</accession>
<proteinExistence type="predicted"/>
<dbReference type="EMBL" id="BKCJ011114908">
    <property type="protein sequence ID" value="GFC88305.1"/>
    <property type="molecule type" value="Genomic_DNA"/>
</dbReference>
<sequence length="173" mass="20076">MVTSTWNSFNLADRNGMIKFKKKLQGLKKEIRKWVTDFKSAQSSSTKDLKKKLLDIDKVLDQGGVTDDVLFTRMEIMKQLHNLNFANSIDFIQKAKVRWAIEGDENSKFFHGVINRRRNNLSVKGIMIDGAWVDDPSRVKEEFRSHFEDRYSDPGTRQGSINFTFPNKLTVDQ</sequence>
<comment type="caution">
    <text evidence="1">The sequence shown here is derived from an EMBL/GenBank/DDBJ whole genome shotgun (WGS) entry which is preliminary data.</text>
</comment>
<keyword evidence="1" id="KW-0808">Transferase</keyword>
<organism evidence="1">
    <name type="scientific">Tanacetum cinerariifolium</name>
    <name type="common">Dalmatian daisy</name>
    <name type="synonym">Chrysanthemum cinerariifolium</name>
    <dbReference type="NCBI Taxonomy" id="118510"/>
    <lineage>
        <taxon>Eukaryota</taxon>
        <taxon>Viridiplantae</taxon>
        <taxon>Streptophyta</taxon>
        <taxon>Embryophyta</taxon>
        <taxon>Tracheophyta</taxon>
        <taxon>Spermatophyta</taxon>
        <taxon>Magnoliopsida</taxon>
        <taxon>eudicotyledons</taxon>
        <taxon>Gunneridae</taxon>
        <taxon>Pentapetalae</taxon>
        <taxon>asterids</taxon>
        <taxon>campanulids</taxon>
        <taxon>Asterales</taxon>
        <taxon>Asteraceae</taxon>
        <taxon>Asteroideae</taxon>
        <taxon>Anthemideae</taxon>
        <taxon>Anthemidinae</taxon>
        <taxon>Tanacetum</taxon>
    </lineage>
</organism>
<keyword evidence="1" id="KW-0548">Nucleotidyltransferase</keyword>
<dbReference type="GO" id="GO:0003964">
    <property type="term" value="F:RNA-directed DNA polymerase activity"/>
    <property type="evidence" value="ECO:0007669"/>
    <property type="project" value="UniProtKB-KW"/>
</dbReference>
<keyword evidence="1" id="KW-0695">RNA-directed DNA polymerase</keyword>
<feature type="non-terminal residue" evidence="1">
    <location>
        <position position="173"/>
    </location>
</feature>
<dbReference type="AlphaFoldDB" id="A0A699RQG6"/>
<name>A0A699RQG6_TANCI</name>
<gene>
    <name evidence="1" type="ORF">Tci_860275</name>
</gene>
<protein>
    <submittedName>
        <fullName evidence="1">RNA-directed DNA polymerase, eukaryota, reverse transcriptase zinc-binding domain protein</fullName>
    </submittedName>
</protein>